<evidence type="ECO:0000313" key="1">
    <source>
        <dbReference type="EMBL" id="CUH80342.1"/>
    </source>
</evidence>
<dbReference type="InterPro" id="IPR027417">
    <property type="entry name" value="P-loop_NTPase"/>
</dbReference>
<dbReference type="RefSeq" id="WP_058248418.1">
    <property type="nucleotide sequence ID" value="NZ_CYSE01000005.1"/>
</dbReference>
<keyword evidence="2" id="KW-1185">Reference proteome</keyword>
<dbReference type="Gene3D" id="3.40.50.300">
    <property type="entry name" value="P-loop containing nucleotide triphosphate hydrolases"/>
    <property type="match status" value="1"/>
</dbReference>
<dbReference type="EMBL" id="CYSE01000005">
    <property type="protein sequence ID" value="CUH80342.1"/>
    <property type="molecule type" value="Genomic_DNA"/>
</dbReference>
<organism evidence="1 2">
    <name type="scientific">Tropicibacter naphthalenivorans</name>
    <dbReference type="NCBI Taxonomy" id="441103"/>
    <lineage>
        <taxon>Bacteria</taxon>
        <taxon>Pseudomonadati</taxon>
        <taxon>Pseudomonadota</taxon>
        <taxon>Alphaproteobacteria</taxon>
        <taxon>Rhodobacterales</taxon>
        <taxon>Roseobacteraceae</taxon>
        <taxon>Tropicibacter</taxon>
    </lineage>
</organism>
<gene>
    <name evidence="1" type="ORF">TRN7648_02938</name>
</gene>
<proteinExistence type="predicted"/>
<accession>A0A0P1GFQ5</accession>
<evidence type="ECO:0008006" key="3">
    <source>
        <dbReference type="Google" id="ProtNLM"/>
    </source>
</evidence>
<reference evidence="1 2" key="1">
    <citation type="submission" date="2015-09" db="EMBL/GenBank/DDBJ databases">
        <authorList>
            <consortium name="Swine Surveillance"/>
        </authorList>
    </citation>
    <scope>NUCLEOTIDE SEQUENCE [LARGE SCALE GENOMIC DNA]</scope>
    <source>
        <strain evidence="1 2">CECT 7648</strain>
    </source>
</reference>
<protein>
    <recommendedName>
        <fullName evidence="3">Sulfotransferase family protein</fullName>
    </recommendedName>
</protein>
<dbReference type="OrthoDB" id="7540582at2"/>
<dbReference type="SUPFAM" id="SSF52540">
    <property type="entry name" value="P-loop containing nucleoside triphosphate hydrolases"/>
    <property type="match status" value="1"/>
</dbReference>
<name>A0A0P1GFQ5_9RHOB</name>
<dbReference type="STRING" id="441103.TRN7648_02938"/>
<evidence type="ECO:0000313" key="2">
    <source>
        <dbReference type="Proteomes" id="UP000054935"/>
    </source>
</evidence>
<sequence>MTQLWLHIGTQKTGSTAIQHFGQAQAAFLARHDVQFVKLVRRSSLNRLPKALRRGDLDFARHVGGLIEEGIAQATARNIVLSSEMLSANGVDLAQLAQILPSLTRLPLNIVVYLRRQDRFMESHYRQRVKNGRYGGPISSYIKETRDAYGDYDRLLRRWEEGFPQARIYVRRFEKGHLKDEDIISDFNALLGVSHVPHELRAAPINASPSDEMLTMLHLLKAAGGYDVARLRKAVEARCGDLGRQARLLSAAQARALMDYYAASNEAVRQRYFPKDEALFETDDLRQETSADQGFTADQQAMIGALLAAIAEAHVRAA</sequence>
<dbReference type="AlphaFoldDB" id="A0A0P1GFQ5"/>
<dbReference type="Proteomes" id="UP000054935">
    <property type="component" value="Unassembled WGS sequence"/>
</dbReference>